<organism evidence="2 3">
    <name type="scientific">Elysia marginata</name>
    <dbReference type="NCBI Taxonomy" id="1093978"/>
    <lineage>
        <taxon>Eukaryota</taxon>
        <taxon>Metazoa</taxon>
        <taxon>Spiralia</taxon>
        <taxon>Lophotrochozoa</taxon>
        <taxon>Mollusca</taxon>
        <taxon>Gastropoda</taxon>
        <taxon>Heterobranchia</taxon>
        <taxon>Euthyneura</taxon>
        <taxon>Panpulmonata</taxon>
        <taxon>Sacoglossa</taxon>
        <taxon>Placobranchoidea</taxon>
        <taxon>Plakobranchidae</taxon>
        <taxon>Elysia</taxon>
    </lineage>
</organism>
<name>A0AAV4JMM3_9GAST</name>
<sequence length="88" mass="9473">MLEYAHSLLRASNSFAELTPSVKYLGLAALLRCPAALPCAALCCPVLPCAALSYAPCPDGCQLMKPDTSRSQPAHTSAQPRRIQFRQL</sequence>
<comment type="caution">
    <text evidence="2">The sequence shown here is derived from an EMBL/GenBank/DDBJ whole genome shotgun (WGS) entry which is preliminary data.</text>
</comment>
<protein>
    <recommendedName>
        <fullName evidence="4">FZ domain-containing protein</fullName>
    </recommendedName>
</protein>
<dbReference type="EMBL" id="BMAT01003363">
    <property type="protein sequence ID" value="GFS24033.1"/>
    <property type="molecule type" value="Genomic_DNA"/>
</dbReference>
<accession>A0AAV4JMM3</accession>
<evidence type="ECO:0000313" key="3">
    <source>
        <dbReference type="Proteomes" id="UP000762676"/>
    </source>
</evidence>
<feature type="compositionally biased region" description="Polar residues" evidence="1">
    <location>
        <begin position="69"/>
        <end position="79"/>
    </location>
</feature>
<proteinExistence type="predicted"/>
<keyword evidence="3" id="KW-1185">Reference proteome</keyword>
<feature type="region of interest" description="Disordered" evidence="1">
    <location>
        <begin position="67"/>
        <end position="88"/>
    </location>
</feature>
<evidence type="ECO:0008006" key="4">
    <source>
        <dbReference type="Google" id="ProtNLM"/>
    </source>
</evidence>
<evidence type="ECO:0000256" key="1">
    <source>
        <dbReference type="SAM" id="MobiDB-lite"/>
    </source>
</evidence>
<dbReference type="Proteomes" id="UP000762676">
    <property type="component" value="Unassembled WGS sequence"/>
</dbReference>
<evidence type="ECO:0000313" key="2">
    <source>
        <dbReference type="EMBL" id="GFS24033.1"/>
    </source>
</evidence>
<reference evidence="2 3" key="1">
    <citation type="journal article" date="2021" name="Elife">
        <title>Chloroplast acquisition without the gene transfer in kleptoplastic sea slugs, Plakobranchus ocellatus.</title>
        <authorList>
            <person name="Maeda T."/>
            <person name="Takahashi S."/>
            <person name="Yoshida T."/>
            <person name="Shimamura S."/>
            <person name="Takaki Y."/>
            <person name="Nagai Y."/>
            <person name="Toyoda A."/>
            <person name="Suzuki Y."/>
            <person name="Arimoto A."/>
            <person name="Ishii H."/>
            <person name="Satoh N."/>
            <person name="Nishiyama T."/>
            <person name="Hasebe M."/>
            <person name="Maruyama T."/>
            <person name="Minagawa J."/>
            <person name="Obokata J."/>
            <person name="Shigenobu S."/>
        </authorList>
    </citation>
    <scope>NUCLEOTIDE SEQUENCE [LARGE SCALE GENOMIC DNA]</scope>
</reference>
<dbReference type="AlphaFoldDB" id="A0AAV4JMM3"/>
<gene>
    <name evidence="2" type="ORF">ElyMa_001653800</name>
</gene>